<dbReference type="Proteomes" id="UP000532311">
    <property type="component" value="Unassembled WGS sequence"/>
</dbReference>
<feature type="domain" description="RNA-binding" evidence="2">
    <location>
        <begin position="46"/>
        <end position="126"/>
    </location>
</feature>
<proteinExistence type="predicted"/>
<feature type="compositionally biased region" description="Basic and acidic residues" evidence="1">
    <location>
        <begin position="104"/>
        <end position="116"/>
    </location>
</feature>
<feature type="compositionally biased region" description="Gly residues" evidence="1">
    <location>
        <begin position="134"/>
        <end position="146"/>
    </location>
</feature>
<reference evidence="3 4" key="1">
    <citation type="submission" date="2020-05" db="EMBL/GenBank/DDBJ databases">
        <title>Identification and distribution of gene clusters putatively required for synthesis of sphingolipid metabolism inhibitors in phylogenetically diverse species of the filamentous fungus Fusarium.</title>
        <authorList>
            <person name="Kim H.-S."/>
            <person name="Busman M."/>
            <person name="Brown D.W."/>
            <person name="Divon H."/>
            <person name="Uhlig S."/>
            <person name="Proctor R.H."/>
        </authorList>
    </citation>
    <scope>NUCLEOTIDE SEQUENCE [LARGE SCALE GENOMIC DNA]</scope>
    <source>
        <strain evidence="3 4">NRRL 26131</strain>
    </source>
</reference>
<dbReference type="EMBL" id="JAAQPF010000118">
    <property type="protein sequence ID" value="KAF5715152.1"/>
    <property type="molecule type" value="Genomic_DNA"/>
</dbReference>
<dbReference type="InterPro" id="IPR056812">
    <property type="entry name" value="RRM_fung"/>
</dbReference>
<sequence length="208" mass="21525">APSSNSPAPAPPSKDTEKATAPASAPANGSAHPERVSSPAPKTPASDIIGLFIMNVNTEDQCRDLFSEEDKNKILKVDKWGNSNKVVQFKTTEDRDAALARLPEDVKTRTQEDRSKPLVKIFQHREGKTYANRGGAGNWGASGRGGATNTSGYRSAGGASDSESNRRGGRGGRGRGGDRGRGGRGRGGLKGETGTSSPAAAPATPAAD</sequence>
<dbReference type="AlphaFoldDB" id="A0A8H6DHK2"/>
<comment type="caution">
    <text evidence="3">The sequence shown here is derived from an EMBL/GenBank/DDBJ whole genome shotgun (WGS) entry which is preliminary data.</text>
</comment>
<protein>
    <submittedName>
        <fullName evidence="3">Putative nucleolar rRNA processing GAR1</fullName>
    </submittedName>
</protein>
<evidence type="ECO:0000259" key="2">
    <source>
        <dbReference type="Pfam" id="PF25061"/>
    </source>
</evidence>
<name>A0A8H6DHK2_9HYPO</name>
<feature type="region of interest" description="Disordered" evidence="1">
    <location>
        <begin position="104"/>
        <end position="208"/>
    </location>
</feature>
<gene>
    <name evidence="3" type="ORF">FGLOB1_3172</name>
</gene>
<dbReference type="Pfam" id="PF25061">
    <property type="entry name" value="RRM_fung"/>
    <property type="match status" value="1"/>
</dbReference>
<feature type="non-terminal residue" evidence="3">
    <location>
        <position position="1"/>
    </location>
</feature>
<evidence type="ECO:0000313" key="4">
    <source>
        <dbReference type="Proteomes" id="UP000532311"/>
    </source>
</evidence>
<feature type="region of interest" description="Disordered" evidence="1">
    <location>
        <begin position="1"/>
        <end position="45"/>
    </location>
</feature>
<accession>A0A8H6DHK2</accession>
<evidence type="ECO:0000256" key="1">
    <source>
        <dbReference type="SAM" id="MobiDB-lite"/>
    </source>
</evidence>
<evidence type="ECO:0000313" key="3">
    <source>
        <dbReference type="EMBL" id="KAF5715152.1"/>
    </source>
</evidence>
<feature type="compositionally biased region" description="Low complexity" evidence="1">
    <location>
        <begin position="195"/>
        <end position="208"/>
    </location>
</feature>
<keyword evidence="4" id="KW-1185">Reference proteome</keyword>
<organism evidence="3 4">
    <name type="scientific">Fusarium globosum</name>
    <dbReference type="NCBI Taxonomy" id="78864"/>
    <lineage>
        <taxon>Eukaryota</taxon>
        <taxon>Fungi</taxon>
        <taxon>Dikarya</taxon>
        <taxon>Ascomycota</taxon>
        <taxon>Pezizomycotina</taxon>
        <taxon>Sordariomycetes</taxon>
        <taxon>Hypocreomycetidae</taxon>
        <taxon>Hypocreales</taxon>
        <taxon>Nectriaceae</taxon>
        <taxon>Fusarium</taxon>
        <taxon>Fusarium fujikuroi species complex</taxon>
    </lineage>
</organism>